<evidence type="ECO:0000256" key="2">
    <source>
        <dbReference type="SAM" id="Phobius"/>
    </source>
</evidence>
<gene>
    <name evidence="4" type="ORF">JZO70_00510</name>
</gene>
<dbReference type="RefSeq" id="WP_207671565.1">
    <property type="nucleotide sequence ID" value="NZ_JAFREM010000001.1"/>
</dbReference>
<keyword evidence="2" id="KW-0472">Membrane</keyword>
<name>A0ABS3L4X4_9ENTE</name>
<keyword evidence="5" id="KW-1185">Reference proteome</keyword>
<protein>
    <submittedName>
        <fullName evidence="4">Helix-turn-helix transcriptional regulator</fullName>
    </submittedName>
</protein>
<dbReference type="InterPro" id="IPR010982">
    <property type="entry name" value="Lambda_DNA-bd_dom_sf"/>
</dbReference>
<dbReference type="Gene3D" id="1.10.260.40">
    <property type="entry name" value="lambda repressor-like DNA-binding domains"/>
    <property type="match status" value="1"/>
</dbReference>
<dbReference type="PANTHER" id="PTHR46558">
    <property type="entry name" value="TRACRIPTIONAL REGULATORY PROTEIN-RELATED-RELATED"/>
    <property type="match status" value="1"/>
</dbReference>
<comment type="caution">
    <text evidence="4">The sequence shown here is derived from an EMBL/GenBank/DDBJ whole genome shotgun (WGS) entry which is preliminary data.</text>
</comment>
<dbReference type="PROSITE" id="PS50943">
    <property type="entry name" value="HTH_CROC1"/>
    <property type="match status" value="1"/>
</dbReference>
<keyword evidence="2" id="KW-1133">Transmembrane helix</keyword>
<organism evidence="4 5">
    <name type="scientific">Candidatus Enterococcus moelleringii</name>
    <dbReference type="NCBI Taxonomy" id="2815325"/>
    <lineage>
        <taxon>Bacteria</taxon>
        <taxon>Bacillati</taxon>
        <taxon>Bacillota</taxon>
        <taxon>Bacilli</taxon>
        <taxon>Lactobacillales</taxon>
        <taxon>Enterococcaceae</taxon>
        <taxon>Enterococcus</taxon>
    </lineage>
</organism>
<feature type="transmembrane region" description="Helical" evidence="2">
    <location>
        <begin position="120"/>
        <end position="138"/>
    </location>
</feature>
<dbReference type="SUPFAM" id="SSF47413">
    <property type="entry name" value="lambda repressor-like DNA-binding domains"/>
    <property type="match status" value="1"/>
</dbReference>
<sequence>MIGDILKARRKELNLTQQQVADKLHISRQTISNWENEKSFPDIFMLIELSLLFDLSLDYMIKGDEKLMKKIKDDATLNPLIQQAIFLFIVCLAASAWAVLSLPRTGLVIENGLTVLSVDVLLQLTMIIAVMWMIFIYTRNFYVPAENRLIKTIHRVIQSFLTISLLITICCFVMTILNYMGIIAFN</sequence>
<dbReference type="PANTHER" id="PTHR46558:SF4">
    <property type="entry name" value="DNA-BIDING PHAGE PROTEIN"/>
    <property type="match status" value="1"/>
</dbReference>
<reference evidence="4 5" key="1">
    <citation type="submission" date="2021-03" db="EMBL/GenBank/DDBJ databases">
        <title>Enterococcal diversity collection.</title>
        <authorList>
            <person name="Gilmore M.S."/>
            <person name="Schwartzman J."/>
            <person name="Van Tyne D."/>
            <person name="Martin M."/>
            <person name="Earl A.M."/>
            <person name="Manson A.L."/>
            <person name="Straub T."/>
            <person name="Salamzade R."/>
            <person name="Saavedra J."/>
            <person name="Lebreton F."/>
            <person name="Prichula J."/>
            <person name="Schaufler K."/>
            <person name="Gaca A."/>
            <person name="Sgardioli B."/>
            <person name="Wagenaar J."/>
            <person name="Strong T."/>
        </authorList>
    </citation>
    <scope>NUCLEOTIDE SEQUENCE [LARGE SCALE GENOMIC DNA]</scope>
    <source>
        <strain evidence="4 5">669A</strain>
    </source>
</reference>
<proteinExistence type="predicted"/>
<feature type="transmembrane region" description="Helical" evidence="2">
    <location>
        <begin position="81"/>
        <end position="100"/>
    </location>
</feature>
<evidence type="ECO:0000256" key="1">
    <source>
        <dbReference type="ARBA" id="ARBA00023125"/>
    </source>
</evidence>
<keyword evidence="1" id="KW-0238">DNA-binding</keyword>
<keyword evidence="2" id="KW-0812">Transmembrane</keyword>
<accession>A0ABS3L4X4</accession>
<dbReference type="Proteomes" id="UP000664601">
    <property type="component" value="Unassembled WGS sequence"/>
</dbReference>
<dbReference type="SMART" id="SM00530">
    <property type="entry name" value="HTH_XRE"/>
    <property type="match status" value="1"/>
</dbReference>
<evidence type="ECO:0000313" key="4">
    <source>
        <dbReference type="EMBL" id="MBO1304625.1"/>
    </source>
</evidence>
<feature type="domain" description="HTH cro/C1-type" evidence="3">
    <location>
        <begin position="6"/>
        <end position="60"/>
    </location>
</feature>
<evidence type="ECO:0000259" key="3">
    <source>
        <dbReference type="PROSITE" id="PS50943"/>
    </source>
</evidence>
<evidence type="ECO:0000313" key="5">
    <source>
        <dbReference type="Proteomes" id="UP000664601"/>
    </source>
</evidence>
<dbReference type="InterPro" id="IPR001387">
    <property type="entry name" value="Cro/C1-type_HTH"/>
</dbReference>
<dbReference type="Pfam" id="PF01381">
    <property type="entry name" value="HTH_3"/>
    <property type="match status" value="1"/>
</dbReference>
<feature type="transmembrane region" description="Helical" evidence="2">
    <location>
        <begin position="159"/>
        <end position="185"/>
    </location>
</feature>
<dbReference type="EMBL" id="JAFREM010000001">
    <property type="protein sequence ID" value="MBO1304625.1"/>
    <property type="molecule type" value="Genomic_DNA"/>
</dbReference>
<dbReference type="CDD" id="cd00093">
    <property type="entry name" value="HTH_XRE"/>
    <property type="match status" value="1"/>
</dbReference>